<feature type="region of interest" description="Disordered" evidence="1">
    <location>
        <begin position="73"/>
        <end position="95"/>
    </location>
</feature>
<organism evidence="2 3">
    <name type="scientific">Seminavis robusta</name>
    <dbReference type="NCBI Taxonomy" id="568900"/>
    <lineage>
        <taxon>Eukaryota</taxon>
        <taxon>Sar</taxon>
        <taxon>Stramenopiles</taxon>
        <taxon>Ochrophyta</taxon>
        <taxon>Bacillariophyta</taxon>
        <taxon>Bacillariophyceae</taxon>
        <taxon>Bacillariophycidae</taxon>
        <taxon>Naviculales</taxon>
        <taxon>Naviculaceae</taxon>
        <taxon>Seminavis</taxon>
    </lineage>
</organism>
<keyword evidence="3" id="KW-1185">Reference proteome</keyword>
<gene>
    <name evidence="2" type="ORF">SEMRO_45_G026910.1</name>
</gene>
<dbReference type="Proteomes" id="UP001153069">
    <property type="component" value="Unassembled WGS sequence"/>
</dbReference>
<accession>A0A9N8DFK1</accession>
<sequence length="95" mass="10418">MVKPTNTHSQPNTTIGNAFAMLPEEQANDTSIPDIFGFSRRRTTADGRPLPPQAILSMILQEALDIVEELEEEMDCSNAADSSCGQPDEQQGKLR</sequence>
<evidence type="ECO:0000313" key="2">
    <source>
        <dbReference type="EMBL" id="CAB9498769.1"/>
    </source>
</evidence>
<comment type="caution">
    <text evidence="2">The sequence shown here is derived from an EMBL/GenBank/DDBJ whole genome shotgun (WGS) entry which is preliminary data.</text>
</comment>
<dbReference type="EMBL" id="CAICTM010000045">
    <property type="protein sequence ID" value="CAB9498769.1"/>
    <property type="molecule type" value="Genomic_DNA"/>
</dbReference>
<protein>
    <submittedName>
        <fullName evidence="2">Uncharacterized protein</fullName>
    </submittedName>
</protein>
<reference evidence="2" key="1">
    <citation type="submission" date="2020-06" db="EMBL/GenBank/DDBJ databases">
        <authorList>
            <consortium name="Plant Systems Biology data submission"/>
        </authorList>
    </citation>
    <scope>NUCLEOTIDE SEQUENCE</scope>
    <source>
        <strain evidence="2">D6</strain>
    </source>
</reference>
<name>A0A9N8DFK1_9STRA</name>
<evidence type="ECO:0000313" key="3">
    <source>
        <dbReference type="Proteomes" id="UP001153069"/>
    </source>
</evidence>
<dbReference type="AlphaFoldDB" id="A0A9N8DFK1"/>
<proteinExistence type="predicted"/>
<evidence type="ECO:0000256" key="1">
    <source>
        <dbReference type="SAM" id="MobiDB-lite"/>
    </source>
</evidence>
<feature type="compositionally biased region" description="Polar residues" evidence="1">
    <location>
        <begin position="79"/>
        <end position="89"/>
    </location>
</feature>